<organism evidence="9 10">
    <name type="scientific">Streptomyces johnsoniae</name>
    <dbReference type="NCBI Taxonomy" id="3075532"/>
    <lineage>
        <taxon>Bacteria</taxon>
        <taxon>Bacillati</taxon>
        <taxon>Actinomycetota</taxon>
        <taxon>Actinomycetes</taxon>
        <taxon>Kitasatosporales</taxon>
        <taxon>Streptomycetaceae</taxon>
        <taxon>Streptomyces</taxon>
    </lineage>
</organism>
<proteinExistence type="predicted"/>
<comment type="cofactor">
    <cofactor evidence="1">
        <name>[3Fe-4S] cluster</name>
        <dbReference type="ChEBI" id="CHEBI:21137"/>
    </cofactor>
</comment>
<protein>
    <recommendedName>
        <fullName evidence="8">Ferredoxin</fullName>
    </recommendedName>
</protein>
<comment type="caution">
    <text evidence="9">The sequence shown here is derived from an EMBL/GenBank/DDBJ whole genome shotgun (WGS) entry which is preliminary data.</text>
</comment>
<evidence type="ECO:0000256" key="4">
    <source>
        <dbReference type="ARBA" id="ARBA00022982"/>
    </source>
</evidence>
<keyword evidence="10" id="KW-1185">Reference proteome</keyword>
<evidence type="ECO:0000256" key="7">
    <source>
        <dbReference type="ARBA" id="ARBA00023291"/>
    </source>
</evidence>
<dbReference type="PANTHER" id="PTHR36923:SF3">
    <property type="entry name" value="FERREDOXIN"/>
    <property type="match status" value="1"/>
</dbReference>
<name>A0ABU2S7H4_9ACTN</name>
<dbReference type="InterPro" id="IPR051269">
    <property type="entry name" value="Fe-S_cluster_ET"/>
</dbReference>
<keyword evidence="7" id="KW-0003">3Fe-4S</keyword>
<dbReference type="InterPro" id="IPR001080">
    <property type="entry name" value="3Fe4S_ferredoxin"/>
</dbReference>
<sequence length="69" mass="7268">MNQLRVETDPVLCAGSGMCALLAPEVFDQDEEEGTVVLIDDRPAEVRRDAVLAAAERCPAGAIRVAGAD</sequence>
<accession>A0ABU2S7H4</accession>
<keyword evidence="6 8" id="KW-0411">Iron-sulfur</keyword>
<dbReference type="PANTHER" id="PTHR36923">
    <property type="entry name" value="FERREDOXIN"/>
    <property type="match status" value="1"/>
</dbReference>
<dbReference type="SUPFAM" id="SSF54862">
    <property type="entry name" value="4Fe-4S ferredoxins"/>
    <property type="match status" value="1"/>
</dbReference>
<keyword evidence="5 8" id="KW-0408">Iron</keyword>
<dbReference type="Pfam" id="PF13370">
    <property type="entry name" value="Fer4_13"/>
    <property type="match status" value="1"/>
</dbReference>
<evidence type="ECO:0000256" key="5">
    <source>
        <dbReference type="ARBA" id="ARBA00023004"/>
    </source>
</evidence>
<dbReference type="EMBL" id="JAVREV010000011">
    <property type="protein sequence ID" value="MDT0444880.1"/>
    <property type="molecule type" value="Genomic_DNA"/>
</dbReference>
<comment type="function">
    <text evidence="8">Ferredoxins are iron-sulfur proteins that transfer electrons in a wide variety of metabolic reactions.</text>
</comment>
<gene>
    <name evidence="9" type="ORF">RM779_20080</name>
</gene>
<evidence type="ECO:0000256" key="2">
    <source>
        <dbReference type="ARBA" id="ARBA00022448"/>
    </source>
</evidence>
<evidence type="ECO:0000256" key="8">
    <source>
        <dbReference type="RuleBase" id="RU368020"/>
    </source>
</evidence>
<dbReference type="PRINTS" id="PR00352">
    <property type="entry name" value="3FE4SFRDOXIN"/>
</dbReference>
<evidence type="ECO:0000256" key="6">
    <source>
        <dbReference type="ARBA" id="ARBA00023014"/>
    </source>
</evidence>
<keyword evidence="2 8" id="KW-0813">Transport</keyword>
<evidence type="ECO:0000256" key="3">
    <source>
        <dbReference type="ARBA" id="ARBA00022723"/>
    </source>
</evidence>
<evidence type="ECO:0000256" key="1">
    <source>
        <dbReference type="ARBA" id="ARBA00001927"/>
    </source>
</evidence>
<keyword evidence="3 8" id="KW-0479">Metal-binding</keyword>
<dbReference type="RefSeq" id="WP_311619120.1">
    <property type="nucleotide sequence ID" value="NZ_JAVREV010000011.1"/>
</dbReference>
<evidence type="ECO:0000313" key="10">
    <source>
        <dbReference type="Proteomes" id="UP001183615"/>
    </source>
</evidence>
<evidence type="ECO:0000313" key="9">
    <source>
        <dbReference type="EMBL" id="MDT0444880.1"/>
    </source>
</evidence>
<dbReference type="Proteomes" id="UP001183615">
    <property type="component" value="Unassembled WGS sequence"/>
</dbReference>
<dbReference type="Gene3D" id="3.30.70.20">
    <property type="match status" value="1"/>
</dbReference>
<reference evidence="10" key="1">
    <citation type="submission" date="2023-07" db="EMBL/GenBank/DDBJ databases">
        <title>30 novel species of actinomycetes from the DSMZ collection.</title>
        <authorList>
            <person name="Nouioui I."/>
        </authorList>
    </citation>
    <scope>NUCLEOTIDE SEQUENCE [LARGE SCALE GENOMIC DNA]</scope>
    <source>
        <strain evidence="10">DSM 41886</strain>
    </source>
</reference>
<keyword evidence="4 8" id="KW-0249">Electron transport</keyword>